<protein>
    <recommendedName>
        <fullName evidence="3">Glycosyltransferase family 69 protein</fullName>
    </recommendedName>
</protein>
<evidence type="ECO:0000313" key="1">
    <source>
        <dbReference type="EMBL" id="KEY73412.1"/>
    </source>
</evidence>
<evidence type="ECO:0008006" key="3">
    <source>
        <dbReference type="Google" id="ProtNLM"/>
    </source>
</evidence>
<dbReference type="OrthoDB" id="262547at2759"/>
<gene>
    <name evidence="1" type="ORF">S7711_06832</name>
</gene>
<dbReference type="AlphaFoldDB" id="A0A084B783"/>
<dbReference type="Proteomes" id="UP000028045">
    <property type="component" value="Unassembled WGS sequence"/>
</dbReference>
<keyword evidence="2" id="KW-1185">Reference proteome</keyword>
<proteinExistence type="predicted"/>
<evidence type="ECO:0000313" key="2">
    <source>
        <dbReference type="Proteomes" id="UP000028045"/>
    </source>
</evidence>
<organism evidence="1 2">
    <name type="scientific">Stachybotrys chartarum (strain CBS 109288 / IBT 7711)</name>
    <name type="common">Toxic black mold</name>
    <name type="synonym">Stilbospora chartarum</name>
    <dbReference type="NCBI Taxonomy" id="1280523"/>
    <lineage>
        <taxon>Eukaryota</taxon>
        <taxon>Fungi</taxon>
        <taxon>Dikarya</taxon>
        <taxon>Ascomycota</taxon>
        <taxon>Pezizomycotina</taxon>
        <taxon>Sordariomycetes</taxon>
        <taxon>Hypocreomycetidae</taxon>
        <taxon>Hypocreales</taxon>
        <taxon>Stachybotryaceae</taxon>
        <taxon>Stachybotrys</taxon>
    </lineage>
</organism>
<sequence>MLHPTVDLRRITELYNRDAKSAPVVKRVKWAAQTLGDLVNGDWGRTVLELINLIGHENVFLSIYENDGGPEEERALANLKSKLRCRHALIHDRHRHGPLEDFPTIVLPDGNERVKRLAYLSEIRNRALRPLDALEQGDVQYDKILFLNDITFRAMDAAQLLFSTNIGADMRTHYLAACGLDYFTPFLYYDTFALRDIEGFSTGVPMFPIFSGAGQGLSRAAMIAGTDAVPVSSCWGGIVAMQAKYVQSLRRPPPDPELRKIGAFDIDPADPRDVSSPVRFRHEPEAFYEACECCLFLADAARVAEKAGQVGNTDLGVYVNPYVRVAYRQDILFWQRWFQIWERLLIVPQAFLNILASMPKHNPHRKVQEGDFFNEEVWVSEGKDGHWKTQPRRARNGLFCGTRKMLTVKPGQRAGNANWESLKVPSGQSLRFG</sequence>
<dbReference type="HOGENOM" id="CLU_022271_1_0_1"/>
<accession>A0A084B783</accession>
<name>A0A084B783_STACB</name>
<dbReference type="EMBL" id="KL647843">
    <property type="protein sequence ID" value="KEY73412.1"/>
    <property type="molecule type" value="Genomic_DNA"/>
</dbReference>
<dbReference type="PANTHER" id="PTHR34144:SF8">
    <property type="entry name" value="GLYCOSYLTRANSFERASE FAMILY 69 PROTEIN"/>
    <property type="match status" value="1"/>
</dbReference>
<dbReference type="Pfam" id="PF11735">
    <property type="entry name" value="CAP59_mtransfer"/>
    <property type="match status" value="1"/>
</dbReference>
<reference evidence="1 2" key="1">
    <citation type="journal article" date="2014" name="BMC Genomics">
        <title>Comparative genome sequencing reveals chemotype-specific gene clusters in the toxigenic black mold Stachybotrys.</title>
        <authorList>
            <person name="Semeiks J."/>
            <person name="Borek D."/>
            <person name="Otwinowski Z."/>
            <person name="Grishin N.V."/>
        </authorList>
    </citation>
    <scope>NUCLEOTIDE SEQUENCE [LARGE SCALE GENOMIC DNA]</scope>
    <source>
        <strain evidence="2">CBS 109288 / IBT 7711</strain>
    </source>
</reference>
<dbReference type="InterPro" id="IPR021047">
    <property type="entry name" value="Mannosyltransferase_CMT1"/>
</dbReference>
<dbReference type="PANTHER" id="PTHR34144">
    <property type="entry name" value="CHROMOSOME 8, WHOLE GENOME SHOTGUN SEQUENCE"/>
    <property type="match status" value="1"/>
</dbReference>